<protein>
    <submittedName>
        <fullName evidence="1">Uncharacterized protein</fullName>
    </submittedName>
</protein>
<dbReference type="EMBL" id="GL945481">
    <property type="protein sequence ID" value="EGN98261.1"/>
    <property type="molecule type" value="Genomic_DNA"/>
</dbReference>
<accession>F8PZD9</accession>
<dbReference type="HOGENOM" id="CLU_173717_0_0_1"/>
<feature type="non-terminal residue" evidence="1">
    <location>
        <position position="1"/>
    </location>
</feature>
<dbReference type="InParanoid" id="F8PZD9"/>
<keyword evidence="2" id="KW-1185">Reference proteome</keyword>
<feature type="non-terminal residue" evidence="1">
    <location>
        <position position="120"/>
    </location>
</feature>
<name>F8PZD9_SERL3</name>
<evidence type="ECO:0000313" key="1">
    <source>
        <dbReference type="EMBL" id="EGN98261.1"/>
    </source>
</evidence>
<evidence type="ECO:0000313" key="2">
    <source>
        <dbReference type="Proteomes" id="UP000008063"/>
    </source>
</evidence>
<reference evidence="2" key="1">
    <citation type="journal article" date="2011" name="Science">
        <title>The plant cell wall-decomposing machinery underlies the functional diversity of forest fungi.</title>
        <authorList>
            <person name="Eastwood D.C."/>
            <person name="Floudas D."/>
            <person name="Binder M."/>
            <person name="Majcherczyk A."/>
            <person name="Schneider P."/>
            <person name="Aerts A."/>
            <person name="Asiegbu F.O."/>
            <person name="Baker S.E."/>
            <person name="Barry K."/>
            <person name="Bendiksby M."/>
            <person name="Blumentritt M."/>
            <person name="Coutinho P.M."/>
            <person name="Cullen D."/>
            <person name="de Vries R.P."/>
            <person name="Gathman A."/>
            <person name="Goodell B."/>
            <person name="Henrissat B."/>
            <person name="Ihrmark K."/>
            <person name="Kauserud H."/>
            <person name="Kohler A."/>
            <person name="LaButti K."/>
            <person name="Lapidus A."/>
            <person name="Lavin J.L."/>
            <person name="Lee Y.-H."/>
            <person name="Lindquist E."/>
            <person name="Lilly W."/>
            <person name="Lucas S."/>
            <person name="Morin E."/>
            <person name="Murat C."/>
            <person name="Oguiza J.A."/>
            <person name="Park J."/>
            <person name="Pisabarro A.G."/>
            <person name="Riley R."/>
            <person name="Rosling A."/>
            <person name="Salamov A."/>
            <person name="Schmidt O."/>
            <person name="Schmutz J."/>
            <person name="Skrede I."/>
            <person name="Stenlid J."/>
            <person name="Wiebenga A."/>
            <person name="Xie X."/>
            <person name="Kuees U."/>
            <person name="Hibbett D.S."/>
            <person name="Hoffmeister D."/>
            <person name="Hoegberg N."/>
            <person name="Martin F."/>
            <person name="Grigoriev I.V."/>
            <person name="Watkinson S.C."/>
        </authorList>
    </citation>
    <scope>NUCLEOTIDE SEQUENCE [LARGE SCALE GENOMIC DNA]</scope>
    <source>
        <strain evidence="2">strain S7.3</strain>
    </source>
</reference>
<dbReference type="Proteomes" id="UP000008063">
    <property type="component" value="Unassembled WGS sequence"/>
</dbReference>
<gene>
    <name evidence="1" type="ORF">SERLA73DRAFT_36592</name>
</gene>
<dbReference type="AlphaFoldDB" id="F8PZD9"/>
<organism evidence="2">
    <name type="scientific">Serpula lacrymans var. lacrymans (strain S7.3)</name>
    <name type="common">Dry rot fungus</name>
    <dbReference type="NCBI Taxonomy" id="936435"/>
    <lineage>
        <taxon>Eukaryota</taxon>
        <taxon>Fungi</taxon>
        <taxon>Dikarya</taxon>
        <taxon>Basidiomycota</taxon>
        <taxon>Agaricomycotina</taxon>
        <taxon>Agaricomycetes</taxon>
        <taxon>Agaricomycetidae</taxon>
        <taxon>Boletales</taxon>
        <taxon>Coniophorineae</taxon>
        <taxon>Serpulaceae</taxon>
        <taxon>Serpula</taxon>
    </lineage>
</organism>
<dbReference type="STRING" id="936435.F8PZD9"/>
<dbReference type="OMA" id="HEDNTIV"/>
<sequence length="120" mass="13878">RFCCVPTFGRDATRKFSKNVSSLSKLAVCDYEDILQCCIPVCEKLFPGKHNNIIQDLLFELTTYHSLAKLRLHTKRTIHFLNNSTTQLGRALQQFQNLTCSAFITVKLPKETMARRWRKA</sequence>
<proteinExistence type="predicted"/>
<dbReference type="OrthoDB" id="3269417at2759"/>